<dbReference type="Proteomes" id="UP000836597">
    <property type="component" value="Chromosome"/>
</dbReference>
<dbReference type="Proteomes" id="UP001071230">
    <property type="component" value="Unassembled WGS sequence"/>
</dbReference>
<evidence type="ECO:0000256" key="1">
    <source>
        <dbReference type="SAM" id="MobiDB-lite"/>
    </source>
</evidence>
<feature type="region of interest" description="Disordered" evidence="1">
    <location>
        <begin position="1"/>
        <end position="48"/>
    </location>
</feature>
<feature type="compositionally biased region" description="Polar residues" evidence="1">
    <location>
        <begin position="1"/>
        <end position="11"/>
    </location>
</feature>
<dbReference type="AlphaFoldDB" id="A0A8S0Y212"/>
<name>A0A8S0Y212_9FIRM</name>
<evidence type="ECO:0000313" key="4">
    <source>
        <dbReference type="Proteomes" id="UP001071230"/>
    </source>
</evidence>
<gene>
    <name evidence="2" type="ORF">DEACI_0847</name>
    <name evidence="3" type="ORF">DEACI_4058</name>
</gene>
<dbReference type="Pfam" id="PF22010">
    <property type="entry name" value="OrtA"/>
    <property type="match status" value="1"/>
</dbReference>
<dbReference type="InterPro" id="IPR047755">
    <property type="entry name" value="OrtA"/>
</dbReference>
<reference evidence="2" key="2">
    <citation type="submission" date="2020-01" db="EMBL/GenBank/DDBJ databases">
        <authorList>
            <person name="Hornung B."/>
        </authorList>
    </citation>
    <scope>NUCLEOTIDE SEQUENCE</scope>
    <source>
        <strain evidence="2">PacBioINE</strain>
    </source>
</reference>
<organism evidence="2">
    <name type="scientific">Acididesulfobacillus acetoxydans</name>
    <dbReference type="NCBI Taxonomy" id="1561005"/>
    <lineage>
        <taxon>Bacteria</taxon>
        <taxon>Bacillati</taxon>
        <taxon>Bacillota</taxon>
        <taxon>Clostridia</taxon>
        <taxon>Eubacteriales</taxon>
        <taxon>Peptococcaceae</taxon>
        <taxon>Acididesulfobacillus</taxon>
    </lineage>
</organism>
<dbReference type="NCBIfam" id="NF040739">
    <property type="entry name" value="ornith_OrtA"/>
    <property type="match status" value="1"/>
</dbReference>
<protein>
    <recommendedName>
        <fullName evidence="5">2-amino-4-ketopentanoate thiolase</fullName>
    </recommendedName>
</protein>
<dbReference type="KEGG" id="aacx:DEACI_0847"/>
<evidence type="ECO:0008006" key="5">
    <source>
        <dbReference type="Google" id="ProtNLM"/>
    </source>
</evidence>
<feature type="compositionally biased region" description="Low complexity" evidence="1">
    <location>
        <begin position="39"/>
        <end position="48"/>
    </location>
</feature>
<reference evidence="3" key="1">
    <citation type="submission" date="2014-11" db="EMBL/GenBank/DDBJ databases">
        <authorList>
            <person name="Hornung B.V."/>
        </authorList>
    </citation>
    <scope>NUCLEOTIDE SEQUENCE</scope>
    <source>
        <strain evidence="3">INE</strain>
    </source>
</reference>
<sequence length="145" mass="15791">MSMTQEAQGRQFQGAEFREGKSPDVRSQGAKAEANSLSGRAQGGAARRGQWVEIGNTVLAGGERAPQVPEDTAGVPLEMRLRGFLIEEEAQLGDSVSIRTRIDRTVEGRLVDVAPRWRHDFGNPQAELLAIGLELRRLLGRGGEK</sequence>
<dbReference type="EMBL" id="LR746496">
    <property type="protein sequence ID" value="CAA7600195.1"/>
    <property type="molecule type" value="Genomic_DNA"/>
</dbReference>
<dbReference type="EMBL" id="CDGJ01000134">
    <property type="protein sequence ID" value="CEJ09573.1"/>
    <property type="molecule type" value="Genomic_DNA"/>
</dbReference>
<proteinExistence type="predicted"/>
<evidence type="ECO:0000313" key="2">
    <source>
        <dbReference type="EMBL" id="CAA7600195.1"/>
    </source>
</evidence>
<evidence type="ECO:0000313" key="3">
    <source>
        <dbReference type="EMBL" id="CEJ09573.1"/>
    </source>
</evidence>
<keyword evidence="4" id="KW-1185">Reference proteome</keyword>
<accession>A0A8S0Y212</accession>